<reference evidence="6 7" key="1">
    <citation type="journal article" date="2023" name="Elife">
        <title>Identification of key yeast species and microbe-microbe interactions impacting larval growth of Drosophila in the wild.</title>
        <authorList>
            <person name="Mure A."/>
            <person name="Sugiura Y."/>
            <person name="Maeda R."/>
            <person name="Honda K."/>
            <person name="Sakurai N."/>
            <person name="Takahashi Y."/>
            <person name="Watada M."/>
            <person name="Katoh T."/>
            <person name="Gotoh A."/>
            <person name="Gotoh Y."/>
            <person name="Taniguchi I."/>
            <person name="Nakamura K."/>
            <person name="Hayashi T."/>
            <person name="Katayama T."/>
            <person name="Uemura T."/>
            <person name="Hattori Y."/>
        </authorList>
    </citation>
    <scope>NUCLEOTIDE SEQUENCE [LARGE SCALE GENOMIC DNA]</scope>
    <source>
        <strain evidence="6 7">SC-9</strain>
    </source>
</reference>
<dbReference type="GeneID" id="90074251"/>
<dbReference type="GO" id="GO:0006367">
    <property type="term" value="P:transcription initiation at RNA polymerase II promoter"/>
    <property type="evidence" value="ECO:0007669"/>
    <property type="project" value="InterPro"/>
</dbReference>
<feature type="domain" description="HTH TFE/IIEalpha-type" evidence="5">
    <location>
        <begin position="9"/>
        <end position="142"/>
    </location>
</feature>
<comment type="similarity">
    <text evidence="1">Belongs to the TFIIE alpha subunit family.</text>
</comment>
<dbReference type="Pfam" id="PF02002">
    <property type="entry name" value="TFIIE_alpha"/>
    <property type="match status" value="1"/>
</dbReference>
<dbReference type="PROSITE" id="PS51344">
    <property type="entry name" value="HTH_TFE_IIE"/>
    <property type="match status" value="1"/>
</dbReference>
<feature type="compositionally biased region" description="Acidic residues" evidence="4">
    <location>
        <begin position="410"/>
        <end position="432"/>
    </location>
</feature>
<proteinExistence type="inferred from homology"/>
<feature type="region of interest" description="Disordered" evidence="4">
    <location>
        <begin position="72"/>
        <end position="118"/>
    </location>
</feature>
<dbReference type="PANTHER" id="PTHR13097">
    <property type="entry name" value="TRANSCRIPTION INITIATION FACTOR IIE, ALPHA SUBUNIT"/>
    <property type="match status" value="1"/>
</dbReference>
<dbReference type="Gene3D" id="3.30.40.10">
    <property type="entry name" value="Zinc/RING finger domain, C3HC4 (zinc finger)"/>
    <property type="match status" value="1"/>
</dbReference>
<dbReference type="Proteomes" id="UP001360560">
    <property type="component" value="Unassembled WGS sequence"/>
</dbReference>
<dbReference type="AlphaFoldDB" id="A0AAV5QNS5"/>
<protein>
    <submittedName>
        <fullName evidence="6">Transcription factor TFIIE subunit</fullName>
    </submittedName>
</protein>
<dbReference type="PANTHER" id="PTHR13097:SF7">
    <property type="entry name" value="GENERAL TRANSCRIPTION FACTOR IIE SUBUNIT 1"/>
    <property type="match status" value="1"/>
</dbReference>
<dbReference type="InterPro" id="IPR002853">
    <property type="entry name" value="TFIIE_asu"/>
</dbReference>
<keyword evidence="2" id="KW-0805">Transcription regulation</keyword>
<feature type="region of interest" description="Disordered" evidence="4">
    <location>
        <begin position="297"/>
        <end position="432"/>
    </location>
</feature>
<dbReference type="SMART" id="SM00531">
    <property type="entry name" value="TFIIE"/>
    <property type="match status" value="1"/>
</dbReference>
<dbReference type="GO" id="GO:0005673">
    <property type="term" value="C:transcription factor TFIIE complex"/>
    <property type="evidence" value="ECO:0007669"/>
    <property type="project" value="TreeGrafter"/>
</dbReference>
<evidence type="ECO:0000259" key="5">
    <source>
        <dbReference type="PROSITE" id="PS51344"/>
    </source>
</evidence>
<keyword evidence="7" id="KW-1185">Reference proteome</keyword>
<dbReference type="InterPro" id="IPR039997">
    <property type="entry name" value="TFE"/>
</dbReference>
<dbReference type="RefSeq" id="XP_064853272.1">
    <property type="nucleotide sequence ID" value="XM_064997200.1"/>
</dbReference>
<feature type="compositionally biased region" description="Basic and acidic residues" evidence="4">
    <location>
        <begin position="72"/>
        <end position="115"/>
    </location>
</feature>
<evidence type="ECO:0000256" key="4">
    <source>
        <dbReference type="SAM" id="MobiDB-lite"/>
    </source>
</evidence>
<dbReference type="InterPro" id="IPR017919">
    <property type="entry name" value="TFIIE/TFIIEa_HTH"/>
</dbReference>
<feature type="compositionally biased region" description="Polar residues" evidence="4">
    <location>
        <begin position="343"/>
        <end position="359"/>
    </location>
</feature>
<dbReference type="InterPro" id="IPR013083">
    <property type="entry name" value="Znf_RING/FYVE/PHD"/>
</dbReference>
<accession>A0AAV5QNS5</accession>
<comment type="caution">
    <text evidence="6">The sequence shown here is derived from an EMBL/GenBank/DDBJ whole genome shotgun (WGS) entry which is preliminary data.</text>
</comment>
<sequence>MSMSQEEAINSLIRITGRGFYDTGSVLVLEALLWHKVLSEDDLRQLLNIQPKDLRVVCSKLMEDRLIKEYKQREPIGTHNKEKEKEREREREEREKEREKSKTDDSKDGGDKEGGGSRFSFQRHITRTYYFIQYSLAIDSIKWKVDSIVRAVDSDLNKVNEKGFVCPMCKKKFTELDIQSLFNDDFTAAYCNICNTPLIEDDFSEQFRAKHQKSIKLKGQLDPILQWLKKIDDIQFLEDNNIETCFLTRVPASDTSLAVYTKIDKTGVMFDTNSYSSATNKPKNQFESATIKVNIAGDNEEEARKQEERVKMKQDKAEQNALPSWYQESTVGKQSLGKLDGDNATQRQDEGSASTTSNGAEDDKPENTVNKQSDSFAADTLSGNNNTATKTQEADELTAYYERLKAQKEQEEEEDDDDEDMDDEDFDDFEDV</sequence>
<evidence type="ECO:0000256" key="1">
    <source>
        <dbReference type="ARBA" id="ARBA00008947"/>
    </source>
</evidence>
<evidence type="ECO:0000313" key="7">
    <source>
        <dbReference type="Proteomes" id="UP001360560"/>
    </source>
</evidence>
<feature type="compositionally biased region" description="Polar residues" evidence="4">
    <location>
        <begin position="367"/>
        <end position="391"/>
    </location>
</feature>
<keyword evidence="3" id="KW-0804">Transcription</keyword>
<dbReference type="EMBL" id="BTFZ01000011">
    <property type="protein sequence ID" value="GMM36276.1"/>
    <property type="molecule type" value="Genomic_DNA"/>
</dbReference>
<name>A0AAV5QNS5_9ASCO</name>
<evidence type="ECO:0000256" key="2">
    <source>
        <dbReference type="ARBA" id="ARBA00023015"/>
    </source>
</evidence>
<feature type="compositionally biased region" description="Basic and acidic residues" evidence="4">
    <location>
        <begin position="302"/>
        <end position="318"/>
    </location>
</feature>
<evidence type="ECO:0000313" key="6">
    <source>
        <dbReference type="EMBL" id="GMM36276.1"/>
    </source>
</evidence>
<dbReference type="SUPFAM" id="SSF57783">
    <property type="entry name" value="Zinc beta-ribbon"/>
    <property type="match status" value="1"/>
</dbReference>
<gene>
    <name evidence="6" type="ORF">DASC09_036010</name>
</gene>
<dbReference type="InterPro" id="IPR024550">
    <property type="entry name" value="TFIIEa/SarR/Rpc3_HTH_dom"/>
</dbReference>
<organism evidence="6 7">
    <name type="scientific">Saccharomycopsis crataegensis</name>
    <dbReference type="NCBI Taxonomy" id="43959"/>
    <lineage>
        <taxon>Eukaryota</taxon>
        <taxon>Fungi</taxon>
        <taxon>Dikarya</taxon>
        <taxon>Ascomycota</taxon>
        <taxon>Saccharomycotina</taxon>
        <taxon>Saccharomycetes</taxon>
        <taxon>Saccharomycopsidaceae</taxon>
        <taxon>Saccharomycopsis</taxon>
    </lineage>
</organism>
<evidence type="ECO:0000256" key="3">
    <source>
        <dbReference type="ARBA" id="ARBA00023163"/>
    </source>
</evidence>